<sequence>MGASWERSPAGRGVPVRPQSTEPRGAGRSERSSAAAAAPPQVKGRAQSHCCGATPGARVHQISGSPRLPTGLPRPAPCARGPGTEPAHGLGQRTHQPRPAARQAASSSPAPEVTPASRKGSLHRLVVLSR</sequence>
<evidence type="ECO:0000313" key="2">
    <source>
        <dbReference type="EMBL" id="KAJ1208213.1"/>
    </source>
</evidence>
<evidence type="ECO:0000256" key="1">
    <source>
        <dbReference type="SAM" id="MobiDB-lite"/>
    </source>
</evidence>
<dbReference type="AlphaFoldDB" id="A0AAV7W406"/>
<reference evidence="2" key="1">
    <citation type="journal article" date="2022" name="bioRxiv">
        <title>Sequencing and chromosome-scale assembly of the giantPleurodeles waltlgenome.</title>
        <authorList>
            <person name="Brown T."/>
            <person name="Elewa A."/>
            <person name="Iarovenko S."/>
            <person name="Subramanian E."/>
            <person name="Araus A.J."/>
            <person name="Petzold A."/>
            <person name="Susuki M."/>
            <person name="Suzuki K.-i.T."/>
            <person name="Hayashi T."/>
            <person name="Toyoda A."/>
            <person name="Oliveira C."/>
            <person name="Osipova E."/>
            <person name="Leigh N.D."/>
            <person name="Simon A."/>
            <person name="Yun M.H."/>
        </authorList>
    </citation>
    <scope>NUCLEOTIDE SEQUENCE</scope>
    <source>
        <strain evidence="2">20211129_DDA</strain>
        <tissue evidence="2">Liver</tissue>
    </source>
</reference>
<keyword evidence="3" id="KW-1185">Reference proteome</keyword>
<organism evidence="2 3">
    <name type="scientific">Pleurodeles waltl</name>
    <name type="common">Iberian ribbed newt</name>
    <dbReference type="NCBI Taxonomy" id="8319"/>
    <lineage>
        <taxon>Eukaryota</taxon>
        <taxon>Metazoa</taxon>
        <taxon>Chordata</taxon>
        <taxon>Craniata</taxon>
        <taxon>Vertebrata</taxon>
        <taxon>Euteleostomi</taxon>
        <taxon>Amphibia</taxon>
        <taxon>Batrachia</taxon>
        <taxon>Caudata</taxon>
        <taxon>Salamandroidea</taxon>
        <taxon>Salamandridae</taxon>
        <taxon>Pleurodelinae</taxon>
        <taxon>Pleurodeles</taxon>
    </lineage>
</organism>
<feature type="compositionally biased region" description="Low complexity" evidence="1">
    <location>
        <begin position="97"/>
        <end position="111"/>
    </location>
</feature>
<comment type="caution">
    <text evidence="2">The sequence shown here is derived from an EMBL/GenBank/DDBJ whole genome shotgun (WGS) entry which is preliminary data.</text>
</comment>
<proteinExistence type="predicted"/>
<accession>A0AAV7W406</accession>
<feature type="region of interest" description="Disordered" evidence="1">
    <location>
        <begin position="1"/>
        <end position="130"/>
    </location>
</feature>
<protein>
    <submittedName>
        <fullName evidence="2">Uncharacterized protein</fullName>
    </submittedName>
</protein>
<gene>
    <name evidence="2" type="ORF">NDU88_003599</name>
</gene>
<name>A0AAV7W406_PLEWA</name>
<evidence type="ECO:0000313" key="3">
    <source>
        <dbReference type="Proteomes" id="UP001066276"/>
    </source>
</evidence>
<dbReference type="Proteomes" id="UP001066276">
    <property type="component" value="Chromosome 1_2"/>
</dbReference>
<dbReference type="EMBL" id="JANPWB010000002">
    <property type="protein sequence ID" value="KAJ1208213.1"/>
    <property type="molecule type" value="Genomic_DNA"/>
</dbReference>